<dbReference type="Proteomes" id="UP000814033">
    <property type="component" value="Unassembled WGS sequence"/>
</dbReference>
<name>A0ACB8R711_9AGAM</name>
<sequence>MGATRTVELPDGPDGDMRSVDMTHLEWALQFVMLKIQEMARFCPQCSIFNGRKTDQCGVILFGTDDTDNTINDKDGGYEHVSEFIPIGQPNAGTLAKLASLQPSETIGDPIDALIVGIETQDKYLGSKKSWTRKMVLLTDGENPMEIEDWEATVKKMAGLDVQLAIIGVDFDDEEFGFEEEDKSDIKRVNEEFYQQLTSALEGSVLGTLAFALQEVTKPDVKQTRSTLMGNVLRLGDPDNHPFEALNIVVKTSKCTALGRPKSWKRFAKRELSTEEKDAMIVDEEEEKKAVWAQLKMRTEYYVKHGKEEEEEDNKDDVDKMNVDDDDKKEGEKVEKEQLVRGFKYGSSYAPCPEGSFPRLSTFQGIEICGFFDADGFRREHAMGEVQYVWADPGKPQEQVALSSLVRAMDKLNMYAITRWVTKNGSDPKMGVLAPCRFEKVDCFLWVQMPFADDVRKYTFPPLEHLVNKKSEHVTKHPYIPTDEQLEAMENFVDAMDLMDAGDKDEEGNRGAWFDSRLAYNPAIHRVKQALFHSAVVQNLSTNPVPPPHPELTKYFNPPKRVLKRAREAIEECKSAFNVKEVPKKVARARKDGHVHAHDEDDEPLLLDRVGPPSKSQAHASSSQRKPASPSSSRVKQTHPSKNDNNSETEPESDEEGALLLDRKADTGKDAHPNNVPLTPSPEPDIDPGRAPGRIVGTTDPLGDFKKNVARGDVVSKAVEDLGWAVKEVVLRPFTSRRYEEMLKCLRTLRQTCLEEDEIDAWNSFLQELKDACLDDPGNSAFWKQVQSEGRGMGLIAKTEAKEHGGKSAITDAAAAKFLDL</sequence>
<protein>
    <submittedName>
        <fullName evidence="1">SPOC domain-like protein</fullName>
    </submittedName>
</protein>
<dbReference type="EMBL" id="MU276290">
    <property type="protein sequence ID" value="KAI0039555.1"/>
    <property type="molecule type" value="Genomic_DNA"/>
</dbReference>
<organism evidence="1 2">
    <name type="scientific">Auriscalpium vulgare</name>
    <dbReference type="NCBI Taxonomy" id="40419"/>
    <lineage>
        <taxon>Eukaryota</taxon>
        <taxon>Fungi</taxon>
        <taxon>Dikarya</taxon>
        <taxon>Basidiomycota</taxon>
        <taxon>Agaricomycotina</taxon>
        <taxon>Agaricomycetes</taxon>
        <taxon>Russulales</taxon>
        <taxon>Auriscalpiaceae</taxon>
        <taxon>Auriscalpium</taxon>
    </lineage>
</organism>
<evidence type="ECO:0000313" key="2">
    <source>
        <dbReference type="Proteomes" id="UP000814033"/>
    </source>
</evidence>
<evidence type="ECO:0000313" key="1">
    <source>
        <dbReference type="EMBL" id="KAI0039555.1"/>
    </source>
</evidence>
<proteinExistence type="predicted"/>
<comment type="caution">
    <text evidence="1">The sequence shown here is derived from an EMBL/GenBank/DDBJ whole genome shotgun (WGS) entry which is preliminary data.</text>
</comment>
<reference evidence="1" key="1">
    <citation type="submission" date="2021-02" db="EMBL/GenBank/DDBJ databases">
        <authorList>
            <consortium name="DOE Joint Genome Institute"/>
            <person name="Ahrendt S."/>
            <person name="Looney B.P."/>
            <person name="Miyauchi S."/>
            <person name="Morin E."/>
            <person name="Drula E."/>
            <person name="Courty P.E."/>
            <person name="Chicoki N."/>
            <person name="Fauchery L."/>
            <person name="Kohler A."/>
            <person name="Kuo A."/>
            <person name="Labutti K."/>
            <person name="Pangilinan J."/>
            <person name="Lipzen A."/>
            <person name="Riley R."/>
            <person name="Andreopoulos W."/>
            <person name="He G."/>
            <person name="Johnson J."/>
            <person name="Barry K.W."/>
            <person name="Grigoriev I.V."/>
            <person name="Nagy L."/>
            <person name="Hibbett D."/>
            <person name="Henrissat B."/>
            <person name="Matheny P.B."/>
            <person name="Labbe J."/>
            <person name="Martin F."/>
        </authorList>
    </citation>
    <scope>NUCLEOTIDE SEQUENCE</scope>
    <source>
        <strain evidence="1">FP105234-sp</strain>
    </source>
</reference>
<reference evidence="1" key="2">
    <citation type="journal article" date="2022" name="New Phytol.">
        <title>Evolutionary transition to the ectomycorrhizal habit in the genomes of a hyperdiverse lineage of mushroom-forming fungi.</title>
        <authorList>
            <person name="Looney B."/>
            <person name="Miyauchi S."/>
            <person name="Morin E."/>
            <person name="Drula E."/>
            <person name="Courty P.E."/>
            <person name="Kohler A."/>
            <person name="Kuo A."/>
            <person name="LaButti K."/>
            <person name="Pangilinan J."/>
            <person name="Lipzen A."/>
            <person name="Riley R."/>
            <person name="Andreopoulos W."/>
            <person name="He G."/>
            <person name="Johnson J."/>
            <person name="Nolan M."/>
            <person name="Tritt A."/>
            <person name="Barry K.W."/>
            <person name="Grigoriev I.V."/>
            <person name="Nagy L.G."/>
            <person name="Hibbett D."/>
            <person name="Henrissat B."/>
            <person name="Matheny P.B."/>
            <person name="Labbe J."/>
            <person name="Martin F.M."/>
        </authorList>
    </citation>
    <scope>NUCLEOTIDE SEQUENCE</scope>
    <source>
        <strain evidence="1">FP105234-sp</strain>
    </source>
</reference>
<accession>A0ACB8R711</accession>
<gene>
    <name evidence="1" type="ORF">FA95DRAFT_1550564</name>
</gene>
<keyword evidence="2" id="KW-1185">Reference proteome</keyword>